<evidence type="ECO:0000259" key="19">
    <source>
        <dbReference type="Pfam" id="PF22461"/>
    </source>
</evidence>
<keyword evidence="14" id="KW-0449">Lipoprotein</keyword>
<evidence type="ECO:0000256" key="2">
    <source>
        <dbReference type="ARBA" id="ARBA00009450"/>
    </source>
</evidence>
<keyword evidence="3" id="KW-0813">Transport</keyword>
<reference evidence="20 21" key="1">
    <citation type="submission" date="2020-04" db="EMBL/GenBank/DDBJ databases">
        <title>Genome sequencing of novel species.</title>
        <authorList>
            <person name="Heo J."/>
            <person name="Kim S.-J."/>
            <person name="Kim J.-S."/>
            <person name="Hong S.-B."/>
            <person name="Kwon S.-W."/>
        </authorList>
    </citation>
    <scope>NUCLEOTIDE SEQUENCE [LARGE SCALE GENOMIC DNA]</scope>
    <source>
        <strain evidence="20 21">F39-2</strain>
    </source>
</reference>
<dbReference type="GO" id="GO:0009279">
    <property type="term" value="C:cell outer membrane"/>
    <property type="evidence" value="ECO:0007669"/>
    <property type="project" value="UniProtKB-SubCell"/>
</dbReference>
<dbReference type="EMBL" id="CP051682">
    <property type="protein sequence ID" value="QJD97550.1"/>
    <property type="molecule type" value="Genomic_DNA"/>
</dbReference>
<dbReference type="RefSeq" id="WP_169609825.1">
    <property type="nucleotide sequence ID" value="NZ_CP051682.1"/>
</dbReference>
<organism evidence="20 21">
    <name type="scientific">Mucilaginibacter robiniae</name>
    <dbReference type="NCBI Taxonomy" id="2728022"/>
    <lineage>
        <taxon>Bacteria</taxon>
        <taxon>Pseudomonadati</taxon>
        <taxon>Bacteroidota</taxon>
        <taxon>Sphingobacteriia</taxon>
        <taxon>Sphingobacteriales</taxon>
        <taxon>Sphingobacteriaceae</taxon>
        <taxon>Mucilaginibacter</taxon>
    </lineage>
</organism>
<dbReference type="Gene3D" id="3.10.560.10">
    <property type="entry name" value="Outer membrane lipoprotein wza domain like"/>
    <property type="match status" value="6"/>
</dbReference>
<dbReference type="InterPro" id="IPR019554">
    <property type="entry name" value="Soluble_ligand-bd"/>
</dbReference>
<evidence type="ECO:0000313" key="21">
    <source>
        <dbReference type="Proteomes" id="UP000503278"/>
    </source>
</evidence>
<feature type="chain" id="PRO_5029692463" evidence="16">
    <location>
        <begin position="26"/>
        <end position="814"/>
    </location>
</feature>
<dbReference type="PANTHER" id="PTHR33619:SF3">
    <property type="entry name" value="POLYSACCHARIDE EXPORT PROTEIN GFCE-RELATED"/>
    <property type="match status" value="1"/>
</dbReference>
<name>A0A7L5E2E3_9SPHI</name>
<evidence type="ECO:0000256" key="8">
    <source>
        <dbReference type="ARBA" id="ARBA00023047"/>
    </source>
</evidence>
<feature type="domain" description="Polysaccharide export protein N-terminal" evidence="17">
    <location>
        <begin position="142"/>
        <end position="216"/>
    </location>
</feature>
<feature type="domain" description="Soluble ligand binding" evidence="18">
    <location>
        <begin position="482"/>
        <end position="534"/>
    </location>
</feature>
<keyword evidence="21" id="KW-1185">Reference proteome</keyword>
<dbReference type="Pfam" id="PF10531">
    <property type="entry name" value="SLBB"/>
    <property type="match status" value="3"/>
</dbReference>
<evidence type="ECO:0000256" key="6">
    <source>
        <dbReference type="ARBA" id="ARBA00022692"/>
    </source>
</evidence>
<dbReference type="GO" id="GO:0046930">
    <property type="term" value="C:pore complex"/>
    <property type="evidence" value="ECO:0007669"/>
    <property type="project" value="UniProtKB-KW"/>
</dbReference>
<evidence type="ECO:0000256" key="13">
    <source>
        <dbReference type="ARBA" id="ARBA00023237"/>
    </source>
</evidence>
<dbReference type="InterPro" id="IPR049712">
    <property type="entry name" value="Poly_export"/>
</dbReference>
<proteinExistence type="inferred from homology"/>
<keyword evidence="8" id="KW-0625">Polysaccharide transport</keyword>
<feature type="signal peptide" evidence="16">
    <location>
        <begin position="1"/>
        <end position="25"/>
    </location>
</feature>
<evidence type="ECO:0000256" key="14">
    <source>
        <dbReference type="ARBA" id="ARBA00023288"/>
    </source>
</evidence>
<sequence>MKSSLRLFTIIFTFLCLSLSTSLIAQNLPQNLSAINVENLSDVQIKQILAQASSAGQDVVQYLQAKGASQTQINSFQSRIKQLNGSSSTLVPDTSSGRKLNYLPDTSEVAKPASNQGLKVFGTDLFSGRNLSFEPNLRIATPVNYVLGPDDQVNINVYGKSLVNWHLTVSPEGSINIPGVGDVNVAGKTVEEATTLIKRRMIASHYAIGSGTTVNVTLGNIRSIKVIVTGEVNRPGTYTLPSLATAFNALYQSGGPNQNGSFRQIEIIRNNRIVRRLDVYDFLLKADQKDNISLRDQDIIRVPTYRVRVQMAGQVKRPAIFEVLPGETLQNVIGFAGGFTDTAYTAKIKVIQVSNQERRISDIFEDDYSNYIPLRGDRYTVDAILNRFQNRVTINGAVFRPGEYELNPGLTLSQLITKASGLKEDAYLQRGYITRLKPDNTTESISFDLQGILAQTTPDIALKREDVITIPSLFDLRDRFTVSIKGEVRRPGDFSYAEGLTVESLIEQAGGFAEGASTKRIEVARRITTGDPMQLNSPVSKVFTVDVSNPLSLSSANFVLQPYDVVSVFTQPGFEKQRTVKIEGEVLYPGPYTIMQKDEKISDIVNRAGGLIASADPSGGTLKRTNAAILGVDKFKVDTVALERERVQRLRTLQQNVNGSSAISDDQLRNDYVGIDLETIIKKPGSKTDLLVEDGDVIRVPKKQQVVRVNGEVLYPSVIVYNGSKSFKDYIVNAGGFSSSALRRGAYVVYPNGTVKGTRKFFVFNSRPRVKPGSEIFVPKRSERRGISLGEVVGIGGSLTSLVAVVLGLISITR</sequence>
<dbReference type="InterPro" id="IPR003715">
    <property type="entry name" value="Poly_export_N"/>
</dbReference>
<dbReference type="GO" id="GO:0015159">
    <property type="term" value="F:polysaccharide transmembrane transporter activity"/>
    <property type="evidence" value="ECO:0007669"/>
    <property type="project" value="InterPro"/>
</dbReference>
<dbReference type="Gene3D" id="3.30.1950.10">
    <property type="entry name" value="wza like domain"/>
    <property type="match status" value="1"/>
</dbReference>
<evidence type="ECO:0000256" key="5">
    <source>
        <dbReference type="ARBA" id="ARBA00022597"/>
    </source>
</evidence>
<accession>A0A7L5E2E3</accession>
<feature type="domain" description="Soluble ligand binding" evidence="18">
    <location>
        <begin position="391"/>
        <end position="441"/>
    </location>
</feature>
<protein>
    <submittedName>
        <fullName evidence="20">Capsule biosynthesis protein</fullName>
    </submittedName>
</protein>
<keyword evidence="13" id="KW-0998">Cell outer membrane</keyword>
<dbReference type="KEGG" id="mrob:HH214_17555"/>
<keyword evidence="6 15" id="KW-0812">Transmembrane</keyword>
<dbReference type="GO" id="GO:0006811">
    <property type="term" value="P:monoatomic ion transport"/>
    <property type="evidence" value="ECO:0007669"/>
    <property type="project" value="UniProtKB-KW"/>
</dbReference>
<keyword evidence="10" id="KW-0626">Porin</keyword>
<keyword evidence="4" id="KW-1134">Transmembrane beta strand</keyword>
<evidence type="ECO:0000259" key="18">
    <source>
        <dbReference type="Pfam" id="PF10531"/>
    </source>
</evidence>
<evidence type="ECO:0000256" key="11">
    <source>
        <dbReference type="ARBA" id="ARBA00023136"/>
    </source>
</evidence>
<evidence type="ECO:0000256" key="3">
    <source>
        <dbReference type="ARBA" id="ARBA00022448"/>
    </source>
</evidence>
<comment type="subcellular location">
    <subcellularLocation>
        <location evidence="1">Cell outer membrane</location>
        <topology evidence="1">Multi-pass membrane protein</topology>
    </subcellularLocation>
</comment>
<evidence type="ECO:0000256" key="1">
    <source>
        <dbReference type="ARBA" id="ARBA00004571"/>
    </source>
</evidence>
<dbReference type="InterPro" id="IPR054765">
    <property type="entry name" value="SLBB_dom"/>
</dbReference>
<evidence type="ECO:0000256" key="7">
    <source>
        <dbReference type="ARBA" id="ARBA00022729"/>
    </source>
</evidence>
<evidence type="ECO:0000256" key="4">
    <source>
        <dbReference type="ARBA" id="ARBA00022452"/>
    </source>
</evidence>
<keyword evidence="15" id="KW-1133">Transmembrane helix</keyword>
<evidence type="ECO:0000313" key="20">
    <source>
        <dbReference type="EMBL" id="QJD97550.1"/>
    </source>
</evidence>
<evidence type="ECO:0000259" key="17">
    <source>
        <dbReference type="Pfam" id="PF02563"/>
    </source>
</evidence>
<gene>
    <name evidence="20" type="ORF">HH214_17555</name>
</gene>
<feature type="transmembrane region" description="Helical" evidence="15">
    <location>
        <begin position="792"/>
        <end position="812"/>
    </location>
</feature>
<dbReference type="AlphaFoldDB" id="A0A7L5E2E3"/>
<comment type="similarity">
    <text evidence="2">Belongs to the BexD/CtrA/VexA family.</text>
</comment>
<dbReference type="Proteomes" id="UP000503278">
    <property type="component" value="Chromosome"/>
</dbReference>
<evidence type="ECO:0000256" key="9">
    <source>
        <dbReference type="ARBA" id="ARBA00023065"/>
    </source>
</evidence>
<keyword evidence="12" id="KW-0564">Palmitate</keyword>
<dbReference type="PANTHER" id="PTHR33619">
    <property type="entry name" value="POLYSACCHARIDE EXPORT PROTEIN GFCE-RELATED"/>
    <property type="match status" value="1"/>
</dbReference>
<keyword evidence="7 16" id="KW-0732">Signal</keyword>
<evidence type="ECO:0000256" key="16">
    <source>
        <dbReference type="SAM" id="SignalP"/>
    </source>
</evidence>
<feature type="domain" description="SLBB" evidence="19">
    <location>
        <begin position="225"/>
        <end position="302"/>
    </location>
</feature>
<evidence type="ECO:0000256" key="10">
    <source>
        <dbReference type="ARBA" id="ARBA00023114"/>
    </source>
</evidence>
<evidence type="ECO:0000256" key="15">
    <source>
        <dbReference type="SAM" id="Phobius"/>
    </source>
</evidence>
<dbReference type="Pfam" id="PF02563">
    <property type="entry name" value="Poly_export"/>
    <property type="match status" value="1"/>
</dbReference>
<keyword evidence="11 15" id="KW-0472">Membrane</keyword>
<feature type="domain" description="Soluble ligand binding" evidence="18">
    <location>
        <begin position="308"/>
        <end position="353"/>
    </location>
</feature>
<keyword evidence="9" id="KW-0406">Ion transport</keyword>
<keyword evidence="5" id="KW-0762">Sugar transport</keyword>
<dbReference type="Pfam" id="PF22461">
    <property type="entry name" value="SLBB_2"/>
    <property type="match status" value="1"/>
</dbReference>
<dbReference type="GO" id="GO:0015288">
    <property type="term" value="F:porin activity"/>
    <property type="evidence" value="ECO:0007669"/>
    <property type="project" value="UniProtKB-KW"/>
</dbReference>
<evidence type="ECO:0000256" key="12">
    <source>
        <dbReference type="ARBA" id="ARBA00023139"/>
    </source>
</evidence>